<keyword evidence="1" id="KW-0413">Isomerase</keyword>
<accession>W8NSC1</accession>
<dbReference type="eggNOG" id="arCOG01975">
    <property type="taxonomic scope" value="Archaea"/>
</dbReference>
<organism evidence="1 2">
    <name type="scientific">Thermococcus nautili</name>
    <dbReference type="NCBI Taxonomy" id="195522"/>
    <lineage>
        <taxon>Archaea</taxon>
        <taxon>Methanobacteriati</taxon>
        <taxon>Methanobacteriota</taxon>
        <taxon>Thermococci</taxon>
        <taxon>Thermococcales</taxon>
        <taxon>Thermococcaceae</taxon>
        <taxon>Thermococcus</taxon>
    </lineage>
</organism>
<dbReference type="OrthoDB" id="73564at2157"/>
<dbReference type="AlphaFoldDB" id="W8NSC1"/>
<dbReference type="KEGG" id="tnu:BD01_0376"/>
<dbReference type="InterPro" id="IPR036249">
    <property type="entry name" value="Thioredoxin-like_sf"/>
</dbReference>
<evidence type="ECO:0000313" key="1">
    <source>
        <dbReference type="EMBL" id="AHL22002.1"/>
    </source>
</evidence>
<dbReference type="STRING" id="195522.BD01_0376"/>
<dbReference type="Proteomes" id="UP000019434">
    <property type="component" value="Chromosome"/>
</dbReference>
<proteinExistence type="predicted"/>
<dbReference type="SUPFAM" id="SSF52833">
    <property type="entry name" value="Thioredoxin-like"/>
    <property type="match status" value="1"/>
</dbReference>
<gene>
    <name evidence="1" type="ORF">BD01_0376</name>
</gene>
<dbReference type="HOGENOM" id="CLU_120800_0_0_2"/>
<dbReference type="EMBL" id="CP007264">
    <property type="protein sequence ID" value="AHL22002.1"/>
    <property type="molecule type" value="Genomic_DNA"/>
</dbReference>
<protein>
    <submittedName>
        <fullName evidence="1">Thiol-disulfide isomerase and thioredoxins</fullName>
    </submittedName>
</protein>
<name>W8NSC1_9EURY</name>
<sequence length="201" mass="21932">MKKAGVLLLLLVLLGFSAGCIGSNGTTGTSSTSTTSKPAYVDVNGTRIYLNEIHFYMYGMKTCPHCRHMHEWIPQEYGEKALTYYELVGNQTNMMLFNELAQLTGITGVPAIAITYNGTLYAVIEGEFNVTATPEIIATAIKNDGVLLLTGKTYLLSYKDPKAKLVINALYTIFVKHQSVDVQKIFNELKANSTSTGNSTG</sequence>
<evidence type="ECO:0000313" key="2">
    <source>
        <dbReference type="Proteomes" id="UP000019434"/>
    </source>
</evidence>
<reference evidence="1 2" key="1">
    <citation type="submission" date="2014-02" db="EMBL/GenBank/DDBJ databases">
        <title>Genome Sequence of an Hyperthermophilic Archaeon, Thermococcus nautili 30-1, producing viral vesicles.</title>
        <authorList>
            <person name="Oberto J."/>
            <person name="Gaudin M."/>
            <person name="Cossu M."/>
            <person name="Gorlas A."/>
            <person name="Slesarev A."/>
            <person name="Marguet E."/>
            <person name="Forterre P."/>
        </authorList>
    </citation>
    <scope>NUCLEOTIDE SEQUENCE [LARGE SCALE GENOMIC DNA]</scope>
    <source>
        <strain evidence="1 2">30-1</strain>
    </source>
</reference>
<dbReference type="GeneID" id="24957487"/>
<dbReference type="GO" id="GO:0016853">
    <property type="term" value="F:isomerase activity"/>
    <property type="evidence" value="ECO:0007669"/>
    <property type="project" value="UniProtKB-KW"/>
</dbReference>
<dbReference type="RefSeq" id="WP_042689338.1">
    <property type="nucleotide sequence ID" value="NZ_CP007264.1"/>
</dbReference>
<dbReference type="Gene3D" id="3.40.30.10">
    <property type="entry name" value="Glutaredoxin"/>
    <property type="match status" value="1"/>
</dbReference>
<keyword evidence="2" id="KW-1185">Reference proteome</keyword>
<dbReference type="PROSITE" id="PS51257">
    <property type="entry name" value="PROKAR_LIPOPROTEIN"/>
    <property type="match status" value="1"/>
</dbReference>